<evidence type="ECO:0000256" key="15">
    <source>
        <dbReference type="ARBA" id="ARBA00040883"/>
    </source>
</evidence>
<comment type="subcellular location">
    <subcellularLocation>
        <location evidence="3 16">Cytoplasm</location>
    </subcellularLocation>
</comment>
<dbReference type="UniPathway" id="UPA00241">
    <property type="reaction ID" value="UER00352"/>
</dbReference>
<evidence type="ECO:0000256" key="14">
    <source>
        <dbReference type="ARBA" id="ARBA00038036"/>
    </source>
</evidence>
<dbReference type="SUPFAM" id="SSF53067">
    <property type="entry name" value="Actin-like ATPase domain"/>
    <property type="match status" value="2"/>
</dbReference>
<dbReference type="GO" id="GO:0046872">
    <property type="term" value="F:metal ion binding"/>
    <property type="evidence" value="ECO:0007669"/>
    <property type="project" value="UniProtKB-KW"/>
</dbReference>
<keyword evidence="18" id="KW-1185">Reference proteome</keyword>
<evidence type="ECO:0000256" key="6">
    <source>
        <dbReference type="ARBA" id="ARBA00012102"/>
    </source>
</evidence>
<evidence type="ECO:0000313" key="18">
    <source>
        <dbReference type="Proteomes" id="UP000619536"/>
    </source>
</evidence>
<evidence type="ECO:0000256" key="8">
    <source>
        <dbReference type="ARBA" id="ARBA00022679"/>
    </source>
</evidence>
<comment type="caution">
    <text evidence="17">The sequence shown here is derived from an EMBL/GenBank/DDBJ whole genome shotgun (WGS) entry which is preliminary data.</text>
</comment>
<evidence type="ECO:0000256" key="7">
    <source>
        <dbReference type="ARBA" id="ARBA00022490"/>
    </source>
</evidence>
<dbReference type="HAMAP" id="MF_01274">
    <property type="entry name" value="Pantothen_kinase_3"/>
    <property type="match status" value="1"/>
</dbReference>
<evidence type="ECO:0000256" key="2">
    <source>
        <dbReference type="ARBA" id="ARBA00001958"/>
    </source>
</evidence>
<evidence type="ECO:0000256" key="16">
    <source>
        <dbReference type="HAMAP-Rule" id="MF_01274"/>
    </source>
</evidence>
<feature type="binding site" evidence="16">
    <location>
        <position position="132"/>
    </location>
    <ligand>
        <name>ATP</name>
        <dbReference type="ChEBI" id="CHEBI:30616"/>
    </ligand>
</feature>
<feature type="binding site" evidence="16">
    <location>
        <begin position="6"/>
        <end position="13"/>
    </location>
    <ligand>
        <name>ATP</name>
        <dbReference type="ChEBI" id="CHEBI:30616"/>
    </ligand>
</feature>
<dbReference type="GO" id="GO:0004594">
    <property type="term" value="F:pantothenate kinase activity"/>
    <property type="evidence" value="ECO:0007669"/>
    <property type="project" value="UniProtKB-UniRule"/>
</dbReference>
<comment type="cofactor">
    <cofactor evidence="2">
        <name>K(+)</name>
        <dbReference type="ChEBI" id="CHEBI:29103"/>
    </cofactor>
</comment>
<reference evidence="17" key="2">
    <citation type="submission" date="2020-09" db="EMBL/GenBank/DDBJ databases">
        <authorList>
            <person name="Sun Q."/>
            <person name="Sedlacek I."/>
        </authorList>
    </citation>
    <scope>NUCLEOTIDE SEQUENCE</scope>
    <source>
        <strain evidence="17">CCM 8606</strain>
    </source>
</reference>
<dbReference type="GO" id="GO:0005524">
    <property type="term" value="F:ATP binding"/>
    <property type="evidence" value="ECO:0007669"/>
    <property type="project" value="UniProtKB-UniRule"/>
</dbReference>
<evidence type="ECO:0000256" key="5">
    <source>
        <dbReference type="ARBA" id="ARBA00011738"/>
    </source>
</evidence>
<comment type="similarity">
    <text evidence="14 16">Belongs to the type III pantothenate kinase family.</text>
</comment>
<dbReference type="AlphaFoldDB" id="A0A8J3ALB4"/>
<comment type="cofactor">
    <cofactor evidence="16">
        <name>NH4(+)</name>
        <dbReference type="ChEBI" id="CHEBI:28938"/>
    </cofactor>
    <cofactor evidence="16">
        <name>K(+)</name>
        <dbReference type="ChEBI" id="CHEBI:29103"/>
    </cofactor>
    <text evidence="16">A monovalent cation. Ammonium or potassium.</text>
</comment>
<gene>
    <name evidence="16 17" type="primary">coaX</name>
    <name evidence="17" type="ORF">GCM10007377_00960</name>
</gene>
<comment type="catalytic activity">
    <reaction evidence="1 16">
        <text>(R)-pantothenate + ATP = (R)-4'-phosphopantothenate + ADP + H(+)</text>
        <dbReference type="Rhea" id="RHEA:16373"/>
        <dbReference type="ChEBI" id="CHEBI:10986"/>
        <dbReference type="ChEBI" id="CHEBI:15378"/>
        <dbReference type="ChEBI" id="CHEBI:29032"/>
        <dbReference type="ChEBI" id="CHEBI:30616"/>
        <dbReference type="ChEBI" id="CHEBI:456216"/>
        <dbReference type="EC" id="2.7.1.33"/>
    </reaction>
</comment>
<evidence type="ECO:0000256" key="13">
    <source>
        <dbReference type="ARBA" id="ARBA00022993"/>
    </source>
</evidence>
<dbReference type="InterPro" id="IPR043129">
    <property type="entry name" value="ATPase_NBD"/>
</dbReference>
<dbReference type="InterPro" id="IPR004619">
    <property type="entry name" value="Type_III_PanK"/>
</dbReference>
<dbReference type="PANTHER" id="PTHR34265">
    <property type="entry name" value="TYPE III PANTOTHENATE KINASE"/>
    <property type="match status" value="1"/>
</dbReference>
<dbReference type="PANTHER" id="PTHR34265:SF1">
    <property type="entry name" value="TYPE III PANTOTHENATE KINASE"/>
    <property type="match status" value="1"/>
</dbReference>
<keyword evidence="16" id="KW-0479">Metal-binding</keyword>
<feature type="binding site" evidence="16">
    <location>
        <position position="184"/>
    </location>
    <ligand>
        <name>substrate</name>
    </ligand>
</feature>
<dbReference type="NCBIfam" id="NF009855">
    <property type="entry name" value="PRK13321.1"/>
    <property type="match status" value="1"/>
</dbReference>
<keyword evidence="10 16" id="KW-0418">Kinase</keyword>
<keyword evidence="12 16" id="KW-0630">Potassium</keyword>
<keyword evidence="11 16" id="KW-0067">ATP-binding</keyword>
<keyword evidence="9 16" id="KW-0547">Nucleotide-binding</keyword>
<feature type="active site" description="Proton acceptor" evidence="16">
    <location>
        <position position="109"/>
    </location>
</feature>
<evidence type="ECO:0000313" key="17">
    <source>
        <dbReference type="EMBL" id="GGI12438.1"/>
    </source>
</evidence>
<sequence length="265" mass="28614">MLVAVDIGNTNIVIGFIDGTDIIGTYRLTTGTRRTSDEYAMMLSTFMSMSQVNPRDVDDVIISSVVPKVMYAFRASIVKFLGLEPIIVGPGVKSGINLKVDNPKTVGADRIADCAGAYHLYGGPVLVIDFGTATTYDYVDSTGSFCAGVIGVGIETGANSLWSQTAQLPEIEITRPDTILATGTKTAMQAGLYYGFLGGVEYTINRFRQELGTDFKVVATGGLGNVLYDETDAIDIYDRELIFKGLAIIYARMRGRNFKPRGTHA</sequence>
<feature type="binding site" evidence="16">
    <location>
        <position position="129"/>
    </location>
    <ligand>
        <name>K(+)</name>
        <dbReference type="ChEBI" id="CHEBI:29103"/>
    </ligand>
</feature>
<organism evidence="17 18">
    <name type="scientific">Galliscardovia ingluviei</name>
    <dbReference type="NCBI Taxonomy" id="1769422"/>
    <lineage>
        <taxon>Bacteria</taxon>
        <taxon>Bacillati</taxon>
        <taxon>Actinomycetota</taxon>
        <taxon>Actinomycetes</taxon>
        <taxon>Bifidobacteriales</taxon>
        <taxon>Bifidobacteriaceae</taxon>
        <taxon>Galliscardovia</taxon>
    </lineage>
</organism>
<evidence type="ECO:0000256" key="4">
    <source>
        <dbReference type="ARBA" id="ARBA00005225"/>
    </source>
</evidence>
<dbReference type="NCBIfam" id="TIGR00671">
    <property type="entry name" value="baf"/>
    <property type="match status" value="1"/>
</dbReference>
<dbReference type="EMBL" id="BMDH01000001">
    <property type="protein sequence ID" value="GGI12438.1"/>
    <property type="molecule type" value="Genomic_DNA"/>
</dbReference>
<dbReference type="GO" id="GO:0005737">
    <property type="term" value="C:cytoplasm"/>
    <property type="evidence" value="ECO:0007669"/>
    <property type="project" value="UniProtKB-SubCell"/>
</dbReference>
<dbReference type="RefSeq" id="WP_188354302.1">
    <property type="nucleotide sequence ID" value="NZ_BMDH01000001.1"/>
</dbReference>
<evidence type="ECO:0000256" key="3">
    <source>
        <dbReference type="ARBA" id="ARBA00004496"/>
    </source>
</evidence>
<name>A0A8J3ALB4_9BIFI</name>
<comment type="pathway">
    <text evidence="4 16">Cofactor biosynthesis; coenzyme A biosynthesis; CoA from (R)-pantothenate: step 1/5.</text>
</comment>
<evidence type="ECO:0000256" key="10">
    <source>
        <dbReference type="ARBA" id="ARBA00022777"/>
    </source>
</evidence>
<dbReference type="Proteomes" id="UP000619536">
    <property type="component" value="Unassembled WGS sequence"/>
</dbReference>
<evidence type="ECO:0000256" key="1">
    <source>
        <dbReference type="ARBA" id="ARBA00001206"/>
    </source>
</evidence>
<comment type="caution">
    <text evidence="16">Lacks conserved residue(s) required for the propagation of feature annotation.</text>
</comment>
<dbReference type="EC" id="2.7.1.33" evidence="6 16"/>
<keyword evidence="7 16" id="KW-0963">Cytoplasm</keyword>
<dbReference type="Pfam" id="PF03309">
    <property type="entry name" value="Pan_kinase"/>
    <property type="match status" value="1"/>
</dbReference>
<keyword evidence="13 16" id="KW-0173">Coenzyme A biosynthesis</keyword>
<protein>
    <recommendedName>
        <fullName evidence="15 16">Type III pantothenate kinase</fullName>
        <ecNumber evidence="6 16">2.7.1.33</ecNumber>
    </recommendedName>
    <alternativeName>
        <fullName evidence="16">PanK-III</fullName>
    </alternativeName>
    <alternativeName>
        <fullName evidence="16">Pantothenic acid kinase</fullName>
    </alternativeName>
</protein>
<dbReference type="GO" id="GO:0015937">
    <property type="term" value="P:coenzyme A biosynthetic process"/>
    <property type="evidence" value="ECO:0007669"/>
    <property type="project" value="UniProtKB-UniRule"/>
</dbReference>
<comment type="subunit">
    <text evidence="5 16">Homodimer.</text>
</comment>
<dbReference type="CDD" id="cd24015">
    <property type="entry name" value="ASKHA_NBD_PanK-III"/>
    <property type="match status" value="1"/>
</dbReference>
<comment type="function">
    <text evidence="16">Catalyzes the phosphorylation of pantothenate (Pan), the first step in CoA biosynthesis.</text>
</comment>
<evidence type="ECO:0000256" key="12">
    <source>
        <dbReference type="ARBA" id="ARBA00022958"/>
    </source>
</evidence>
<proteinExistence type="inferred from homology"/>
<dbReference type="Gene3D" id="3.30.420.40">
    <property type="match status" value="2"/>
</dbReference>
<evidence type="ECO:0000256" key="11">
    <source>
        <dbReference type="ARBA" id="ARBA00022840"/>
    </source>
</evidence>
<reference evidence="17" key="1">
    <citation type="journal article" date="2014" name="Int. J. Syst. Evol. Microbiol.">
        <title>Complete genome sequence of Corynebacterium casei LMG S-19264T (=DSM 44701T), isolated from a smear-ripened cheese.</title>
        <authorList>
            <consortium name="US DOE Joint Genome Institute (JGI-PGF)"/>
            <person name="Walter F."/>
            <person name="Albersmeier A."/>
            <person name="Kalinowski J."/>
            <person name="Ruckert C."/>
        </authorList>
    </citation>
    <scope>NUCLEOTIDE SEQUENCE</scope>
    <source>
        <strain evidence="17">CCM 8606</strain>
    </source>
</reference>
<keyword evidence="8 16" id="KW-0808">Transferase</keyword>
<feature type="binding site" evidence="16">
    <location>
        <begin position="107"/>
        <end position="110"/>
    </location>
    <ligand>
        <name>substrate</name>
    </ligand>
</feature>
<accession>A0A8J3ALB4</accession>
<evidence type="ECO:0000256" key="9">
    <source>
        <dbReference type="ARBA" id="ARBA00022741"/>
    </source>
</evidence>